<accession>A0A9D2GTN4</accession>
<comment type="caution">
    <text evidence="2">The sequence shown here is derived from an EMBL/GenBank/DDBJ whole genome shotgun (WGS) entry which is preliminary data.</text>
</comment>
<sequence>MSKIYIFLFLLIIAGCAADVESNKNENVNYTTLLASENALTEGSNTLNYDTNKTLHTLIYYAQSPVNENFNLTNSYSISDTRESSQQTIPYKNNTVLSKANIMQQNSKDILNNINNSIAEYAYNNKIETIKKNSLSLSKTAPSVVTIGTKWENINILDVYSKTFTVINATCVAESEYAYFFLQDGLDNLTVEQIEEIKAAFDKDYLLIHQYYGEEEDTDGNGKVSFVITNLQAQLFGFFYLADKYSEQDVINKFSSSERTNESDVLYINYNFFINGKWDIYKTDILATFIHEFQHMVMFDVRNRLGLNPIVNSWITEGLSMLAEYYGGYTAPHHIYLAYYFQSNQGISLISNSTIDYGLEYLFARYLQIRFGDGFIKKIYTSQYNGIKAVEEATGMNFNELFLDFTKMILLTGRGVTNDTRYNIEEFNYPEGSEGFNRNGFNLASVIDEAYSYAAMNNSFITSSGYNNKTLSMYGFAITKWNGVFNELTLAGNKEGIAGIYYAW</sequence>
<dbReference type="PROSITE" id="PS51257">
    <property type="entry name" value="PROKAR_LIPOPROTEIN"/>
    <property type="match status" value="1"/>
</dbReference>
<proteinExistence type="predicted"/>
<evidence type="ECO:0000313" key="3">
    <source>
        <dbReference type="Proteomes" id="UP000824176"/>
    </source>
</evidence>
<feature type="chain" id="PRO_5039105059" description="Peptidase M30" evidence="1">
    <location>
        <begin position="18"/>
        <end position="504"/>
    </location>
</feature>
<organism evidence="2 3">
    <name type="scientific">Candidatus Mucispirillum faecigallinarum</name>
    <dbReference type="NCBI Taxonomy" id="2838699"/>
    <lineage>
        <taxon>Bacteria</taxon>
        <taxon>Pseudomonadati</taxon>
        <taxon>Deferribacterota</taxon>
        <taxon>Deferribacteres</taxon>
        <taxon>Deferribacterales</taxon>
        <taxon>Mucispirillaceae</taxon>
        <taxon>Mucispirillum</taxon>
    </lineage>
</organism>
<gene>
    <name evidence="2" type="ORF">H9804_01065</name>
</gene>
<evidence type="ECO:0000313" key="2">
    <source>
        <dbReference type="EMBL" id="HIZ88510.1"/>
    </source>
</evidence>
<dbReference type="EMBL" id="DXAQ01000016">
    <property type="protein sequence ID" value="HIZ88510.1"/>
    <property type="molecule type" value="Genomic_DNA"/>
</dbReference>
<keyword evidence="1" id="KW-0732">Signal</keyword>
<evidence type="ECO:0008006" key="4">
    <source>
        <dbReference type="Google" id="ProtNLM"/>
    </source>
</evidence>
<reference evidence="2" key="1">
    <citation type="journal article" date="2021" name="PeerJ">
        <title>Extensive microbial diversity within the chicken gut microbiome revealed by metagenomics and culture.</title>
        <authorList>
            <person name="Gilroy R."/>
            <person name="Ravi A."/>
            <person name="Getino M."/>
            <person name="Pursley I."/>
            <person name="Horton D.L."/>
            <person name="Alikhan N.F."/>
            <person name="Baker D."/>
            <person name="Gharbi K."/>
            <person name="Hall N."/>
            <person name="Watson M."/>
            <person name="Adriaenssens E.M."/>
            <person name="Foster-Nyarko E."/>
            <person name="Jarju S."/>
            <person name="Secka A."/>
            <person name="Antonio M."/>
            <person name="Oren A."/>
            <person name="Chaudhuri R.R."/>
            <person name="La Ragione R."/>
            <person name="Hildebrand F."/>
            <person name="Pallen M.J."/>
        </authorList>
    </citation>
    <scope>NUCLEOTIDE SEQUENCE</scope>
    <source>
        <strain evidence="2">ChiW4-1371</strain>
    </source>
</reference>
<name>A0A9D2GTN4_9BACT</name>
<protein>
    <recommendedName>
        <fullName evidence="4">Peptidase M30</fullName>
    </recommendedName>
</protein>
<evidence type="ECO:0000256" key="1">
    <source>
        <dbReference type="SAM" id="SignalP"/>
    </source>
</evidence>
<dbReference type="Proteomes" id="UP000824176">
    <property type="component" value="Unassembled WGS sequence"/>
</dbReference>
<feature type="signal peptide" evidence="1">
    <location>
        <begin position="1"/>
        <end position="17"/>
    </location>
</feature>
<reference evidence="2" key="2">
    <citation type="submission" date="2021-04" db="EMBL/GenBank/DDBJ databases">
        <authorList>
            <person name="Gilroy R."/>
        </authorList>
    </citation>
    <scope>NUCLEOTIDE SEQUENCE</scope>
    <source>
        <strain evidence="2">ChiW4-1371</strain>
    </source>
</reference>
<dbReference type="AlphaFoldDB" id="A0A9D2GTN4"/>